<organism evidence="2 3">
    <name type="scientific">Haematococcus lacustris</name>
    <name type="common">Green alga</name>
    <name type="synonym">Haematococcus pluvialis</name>
    <dbReference type="NCBI Taxonomy" id="44745"/>
    <lineage>
        <taxon>Eukaryota</taxon>
        <taxon>Viridiplantae</taxon>
        <taxon>Chlorophyta</taxon>
        <taxon>core chlorophytes</taxon>
        <taxon>Chlorophyceae</taxon>
        <taxon>CS clade</taxon>
        <taxon>Chlamydomonadales</taxon>
        <taxon>Haematococcaceae</taxon>
        <taxon>Haematococcus</taxon>
    </lineage>
</organism>
<accession>A0A699YFJ5</accession>
<comment type="caution">
    <text evidence="2">The sequence shown here is derived from an EMBL/GenBank/DDBJ whole genome shotgun (WGS) entry which is preliminary data.</text>
</comment>
<dbReference type="EMBL" id="BLLF01000191">
    <property type="protein sequence ID" value="GFH08877.1"/>
    <property type="molecule type" value="Genomic_DNA"/>
</dbReference>
<feature type="transmembrane region" description="Helical" evidence="1">
    <location>
        <begin position="75"/>
        <end position="95"/>
    </location>
</feature>
<dbReference type="AlphaFoldDB" id="A0A699YFJ5"/>
<keyword evidence="1" id="KW-0472">Membrane</keyword>
<gene>
    <name evidence="2" type="ORF">HaLaN_03916</name>
</gene>
<proteinExistence type="predicted"/>
<dbReference type="Proteomes" id="UP000485058">
    <property type="component" value="Unassembled WGS sequence"/>
</dbReference>
<keyword evidence="1" id="KW-1133">Transmembrane helix</keyword>
<keyword evidence="3" id="KW-1185">Reference proteome</keyword>
<name>A0A699YFJ5_HAELA</name>
<keyword evidence="1" id="KW-0812">Transmembrane</keyword>
<evidence type="ECO:0000256" key="1">
    <source>
        <dbReference type="SAM" id="Phobius"/>
    </source>
</evidence>
<reference evidence="2 3" key="1">
    <citation type="submission" date="2020-02" db="EMBL/GenBank/DDBJ databases">
        <title>Draft genome sequence of Haematococcus lacustris strain NIES-144.</title>
        <authorList>
            <person name="Morimoto D."/>
            <person name="Nakagawa S."/>
            <person name="Yoshida T."/>
            <person name="Sawayama S."/>
        </authorList>
    </citation>
    <scope>NUCLEOTIDE SEQUENCE [LARGE SCALE GENOMIC DNA]</scope>
    <source>
        <strain evidence="2 3">NIES-144</strain>
    </source>
</reference>
<protein>
    <submittedName>
        <fullName evidence="2">Uncharacterized protein</fullName>
    </submittedName>
</protein>
<evidence type="ECO:0000313" key="3">
    <source>
        <dbReference type="Proteomes" id="UP000485058"/>
    </source>
</evidence>
<sequence>MGGTLLCHSRLLLLLGLGWLVLQPLVAQAWVLLALGWQSSLLWPVAQLQRAPPALSNALHVQRCIAVPVQPPAWLWGWLGFGSLALAFALALNGLGGLSCRLSLGAFVALGWHGSAGPGSEAAGCVAAWLLRGACNGLRGGTTGHHIRPRTGWSRCWLHAGRTRRCSTCPAGGSQPAVLVALSVFSSTSQGCLPFTAELTQVVRCSSTSTTLPRRWPAPLGLHTTLQQARNTASAPHPPPVPMLAAPKNTTSCLACPWHSMDTSAVSSSNCSHAHKAHTWWLIWWHQRPVLGSVQPQPLSCPLGVQVHLPHRMPGGQGDSDVLQPPLSVTAGIVQAAGMLHLALGQLPPALGQLSRVLLVLVATLPLLLSHHAEPGGGLLRQLVIPKYMLHENTRYIPARSRPPCTMPSRTLQP</sequence>
<evidence type="ECO:0000313" key="2">
    <source>
        <dbReference type="EMBL" id="GFH08877.1"/>
    </source>
</evidence>